<keyword evidence="1" id="KW-0472">Membrane</keyword>
<sequence>FICYMKFGTKTCIFCSLIYNSLMEFLTEDERKHNTNKNLYDALMKQENTEVLRLCRELESGPLHILTVHDDTVLHVAAYSKQTDLVLCLLKELEKRLPEFPVDGLKHRNDMGNTILHEIATFDRVDSAAKIILDREPDLLGMRNKSGETALFRAVRYGKTVMFDFLDQLVNQFFDVNEREAFYYKLGGATILHAAVRSEHFGLALSIAKKYEYLVNERDADGMTALQLLACNRQAFGSGEKYGYIKRSIYTRLSTEPKATEKEGKSPHHQVIVIPQVGSGEGGVYTDAEKCYRVPLVESMRKHKQRYESVLKLAKFLIAKDTSWECSESALNQVEPRSHKYRLMSDVSKSEEKEEQDGVAPAGQVVTKIAESPLILATKSGCTEIVDEILKTYPQAVEYVDSEGRNVLHVAIKYRQMQIFDIVEKMGMPMRRLKRKITHQGNSILHMVGVKEDTEIADMRSPALLLQENLLLFERVKSVCSADFFEIINEEGKTAEELFTKANATLRSEAKDWLKRTAENCTIVAVLIATVAFAAAYTIPGGPNQSTGYPVLLAQPFFVIFTIGDVLSITFALTSMITFLSILTSSFLLHEFRRSLPQKLILGVTLLILSVSMMMLAFASTIILMIHYKERWTKIALSSMAFLPVTIFAVSYFPLYVSLWKNFNYSLRKLSMAFPRCKILSGKPRDDSPLTISSSLHESGSTKFGISTSYY</sequence>
<protein>
    <recommendedName>
        <fullName evidence="2">PGG domain-containing protein</fullName>
    </recommendedName>
</protein>
<feature type="domain" description="PGG" evidence="2">
    <location>
        <begin position="512"/>
        <end position="623"/>
    </location>
</feature>
<dbReference type="InterPro" id="IPR026961">
    <property type="entry name" value="PGG_dom"/>
</dbReference>
<proteinExistence type="predicted"/>
<gene>
    <name evidence="3" type="ORF">AABB24_029984</name>
</gene>
<dbReference type="Gene3D" id="1.25.40.20">
    <property type="entry name" value="Ankyrin repeat-containing domain"/>
    <property type="match status" value="2"/>
</dbReference>
<dbReference type="PANTHER" id="PTHR24177">
    <property type="entry name" value="CASKIN"/>
    <property type="match status" value="1"/>
</dbReference>
<dbReference type="SUPFAM" id="SSF48403">
    <property type="entry name" value="Ankyrin repeat"/>
    <property type="match status" value="2"/>
</dbReference>
<dbReference type="InterPro" id="IPR036770">
    <property type="entry name" value="Ankyrin_rpt-contain_sf"/>
</dbReference>
<dbReference type="SMART" id="SM00248">
    <property type="entry name" value="ANK"/>
    <property type="match status" value="6"/>
</dbReference>
<keyword evidence="1" id="KW-1133">Transmembrane helix</keyword>
<dbReference type="Pfam" id="PF12796">
    <property type="entry name" value="Ank_2"/>
    <property type="match status" value="1"/>
</dbReference>
<dbReference type="Pfam" id="PF13962">
    <property type="entry name" value="PGG"/>
    <property type="match status" value="1"/>
</dbReference>
<evidence type="ECO:0000256" key="1">
    <source>
        <dbReference type="SAM" id="Phobius"/>
    </source>
</evidence>
<feature type="transmembrane region" description="Helical" evidence="1">
    <location>
        <begin position="559"/>
        <end position="588"/>
    </location>
</feature>
<keyword evidence="1" id="KW-0812">Transmembrane</keyword>
<dbReference type="EMBL" id="JBJKTR010000017">
    <property type="protein sequence ID" value="KAL3337627.1"/>
    <property type="molecule type" value="Genomic_DNA"/>
</dbReference>
<dbReference type="InterPro" id="IPR002110">
    <property type="entry name" value="Ankyrin_rpt"/>
</dbReference>
<evidence type="ECO:0000259" key="2">
    <source>
        <dbReference type="Pfam" id="PF13962"/>
    </source>
</evidence>
<dbReference type="AlphaFoldDB" id="A0ABD2S1Y2"/>
<feature type="transmembrane region" description="Helical" evidence="1">
    <location>
        <begin position="640"/>
        <end position="659"/>
    </location>
</feature>
<name>A0ABD2S1Y2_9SOLN</name>
<dbReference type="Proteomes" id="UP001627284">
    <property type="component" value="Unassembled WGS sequence"/>
</dbReference>
<feature type="non-terminal residue" evidence="3">
    <location>
        <position position="1"/>
    </location>
</feature>
<organism evidence="3 4">
    <name type="scientific">Solanum stoloniferum</name>
    <dbReference type="NCBI Taxonomy" id="62892"/>
    <lineage>
        <taxon>Eukaryota</taxon>
        <taxon>Viridiplantae</taxon>
        <taxon>Streptophyta</taxon>
        <taxon>Embryophyta</taxon>
        <taxon>Tracheophyta</taxon>
        <taxon>Spermatophyta</taxon>
        <taxon>Magnoliopsida</taxon>
        <taxon>eudicotyledons</taxon>
        <taxon>Gunneridae</taxon>
        <taxon>Pentapetalae</taxon>
        <taxon>asterids</taxon>
        <taxon>lamiids</taxon>
        <taxon>Solanales</taxon>
        <taxon>Solanaceae</taxon>
        <taxon>Solanoideae</taxon>
        <taxon>Solaneae</taxon>
        <taxon>Solanum</taxon>
    </lineage>
</organism>
<comment type="caution">
    <text evidence="3">The sequence shown here is derived from an EMBL/GenBank/DDBJ whole genome shotgun (WGS) entry which is preliminary data.</text>
</comment>
<keyword evidence="4" id="KW-1185">Reference proteome</keyword>
<accession>A0ABD2S1Y2</accession>
<evidence type="ECO:0000313" key="4">
    <source>
        <dbReference type="Proteomes" id="UP001627284"/>
    </source>
</evidence>
<reference evidence="3 4" key="1">
    <citation type="submission" date="2024-05" db="EMBL/GenBank/DDBJ databases">
        <title>De novo assembly of an allotetraploid wild potato.</title>
        <authorList>
            <person name="Hosaka A.J."/>
        </authorList>
    </citation>
    <scope>NUCLEOTIDE SEQUENCE [LARGE SCALE GENOMIC DNA]</scope>
    <source>
        <tissue evidence="3">Young leaves</tissue>
    </source>
</reference>
<feature type="transmembrane region" description="Helical" evidence="1">
    <location>
        <begin position="600"/>
        <end position="628"/>
    </location>
</feature>
<evidence type="ECO:0000313" key="3">
    <source>
        <dbReference type="EMBL" id="KAL3337627.1"/>
    </source>
</evidence>
<dbReference type="PANTHER" id="PTHR24177:SF314">
    <property type="entry name" value="PROTEIN ACCELERATED CELL DEATH 6-LIKE ISOFORM X1"/>
    <property type="match status" value="1"/>
</dbReference>
<feature type="transmembrane region" description="Helical" evidence="1">
    <location>
        <begin position="521"/>
        <end position="539"/>
    </location>
</feature>